<dbReference type="RefSeq" id="WP_129349668.1">
    <property type="nucleotide sequence ID" value="NZ_CP026538.1"/>
</dbReference>
<evidence type="ECO:0008006" key="4">
    <source>
        <dbReference type="Google" id="ProtNLM"/>
    </source>
</evidence>
<dbReference type="OrthoDB" id="9757917at2"/>
<keyword evidence="3" id="KW-1185">Reference proteome</keyword>
<dbReference type="KEGG" id="dcb:C3Y92_03835"/>
<evidence type="ECO:0000313" key="2">
    <source>
        <dbReference type="EMBL" id="QAZ66420.1"/>
    </source>
</evidence>
<sequence>MPRQNCCVRGGPSRAAWALTVLYGALVAVLLVGLPAPAALAGPSSSWEFAKVGLSGALYPSLMLNIAKMKLEMQHNDDELGDPNGLFGVSVVAPRAGAKAVVELVSTSPLVNPGRAEVVLARKGKKYMVYPFLTYADAILLNHQPIPTTMTARLWLDGVAQGERTARVVIASVNDCVHSFDDDDDYYDTDWLYAAYVNENHPAVQQILREALATGEVSSFSGYQADARGVRKQVKAVWQALRRRGIRYSSINRPSAKPEGVGVQHVRLLAEALATRQANCVEGSCLLASVFYKIGLDTSLVSLPEHMLVAVNLDPKGRQPLYLETTMLDDGSFEEAAESGGEQVAQALEQARKAAARKKAGKSTDDDDEEAVNFISIREMRQAGVLPIPDPGAGRAPWSPAK</sequence>
<dbReference type="Proteomes" id="UP000293296">
    <property type="component" value="Chromosome"/>
</dbReference>
<proteinExistence type="predicted"/>
<name>A0A4P6HKK9_9BACT</name>
<reference evidence="2 3" key="1">
    <citation type="submission" date="2018-02" db="EMBL/GenBank/DDBJ databases">
        <title>Genome sequence of Desulfovibrio carbinolicus DSM 3852.</title>
        <authorList>
            <person name="Wilbanks E."/>
            <person name="Skennerton C.T."/>
            <person name="Orphan V.J."/>
        </authorList>
    </citation>
    <scope>NUCLEOTIDE SEQUENCE [LARGE SCALE GENOMIC DNA]</scope>
    <source>
        <strain evidence="2 3">DSM 3852</strain>
    </source>
</reference>
<evidence type="ECO:0000256" key="1">
    <source>
        <dbReference type="SAM" id="MobiDB-lite"/>
    </source>
</evidence>
<dbReference type="EMBL" id="CP026538">
    <property type="protein sequence ID" value="QAZ66420.1"/>
    <property type="molecule type" value="Genomic_DNA"/>
</dbReference>
<protein>
    <recommendedName>
        <fullName evidence="4">Transglutaminase-like domain-containing protein</fullName>
    </recommendedName>
</protein>
<organism evidence="2 3">
    <name type="scientific">Solidesulfovibrio carbinolicus</name>
    <dbReference type="NCBI Taxonomy" id="296842"/>
    <lineage>
        <taxon>Bacteria</taxon>
        <taxon>Pseudomonadati</taxon>
        <taxon>Thermodesulfobacteriota</taxon>
        <taxon>Desulfovibrionia</taxon>
        <taxon>Desulfovibrionales</taxon>
        <taxon>Desulfovibrionaceae</taxon>
        <taxon>Solidesulfovibrio</taxon>
    </lineage>
</organism>
<accession>A0A4P6HKK9</accession>
<evidence type="ECO:0000313" key="3">
    <source>
        <dbReference type="Proteomes" id="UP000293296"/>
    </source>
</evidence>
<dbReference type="AlphaFoldDB" id="A0A4P6HKK9"/>
<gene>
    <name evidence="2" type="ORF">C3Y92_03835</name>
</gene>
<feature type="region of interest" description="Disordered" evidence="1">
    <location>
        <begin position="383"/>
        <end position="402"/>
    </location>
</feature>